<dbReference type="NCBIfam" id="NF007705">
    <property type="entry name" value="PRK10397.1"/>
    <property type="match status" value="1"/>
</dbReference>
<sequence length="170" mass="18692">MKKWMLLGALALTGCAQITQYQQAVKTPVPASLQGYWQTSGPQSGLVSDQAIGSLIISAQGDTLDCRQWQRVIAKPGKLTLLNGQYVNVNKQLRVMPLELEGEVLHYDKLKLKKVDRPTLECQQALEEVSAQPDAAVIQNIQPQLMRAVFADPSAQQSEPAAEQPATQQR</sequence>
<dbReference type="AlphaFoldDB" id="A0A506UZN2"/>
<accession>A0A506UZN2</accession>
<proteinExistence type="predicted"/>
<dbReference type="OrthoDB" id="6518935at2"/>
<keyword evidence="1" id="KW-0449">Lipoprotein</keyword>
<organism evidence="1 2">
    <name type="scientific">Mixta tenebrionis</name>
    <dbReference type="NCBI Taxonomy" id="2562439"/>
    <lineage>
        <taxon>Bacteria</taxon>
        <taxon>Pseudomonadati</taxon>
        <taxon>Pseudomonadota</taxon>
        <taxon>Gammaproteobacteria</taxon>
        <taxon>Enterobacterales</taxon>
        <taxon>Erwiniaceae</taxon>
        <taxon>Mixta</taxon>
    </lineage>
</organism>
<evidence type="ECO:0000313" key="1">
    <source>
        <dbReference type="EMBL" id="TPW38682.1"/>
    </source>
</evidence>
<comment type="caution">
    <text evidence="1">The sequence shown here is derived from an EMBL/GenBank/DDBJ whole genome shotgun (WGS) entry which is preliminary data.</text>
</comment>
<dbReference type="PROSITE" id="PS51257">
    <property type="entry name" value="PROKAR_LIPOPROTEIN"/>
    <property type="match status" value="1"/>
</dbReference>
<dbReference type="InterPro" id="IPR038624">
    <property type="entry name" value="YedD-like_sf"/>
</dbReference>
<name>A0A506UZN2_9GAMM</name>
<dbReference type="EMBL" id="VHQI01000019">
    <property type="protein sequence ID" value="TPW38682.1"/>
    <property type="molecule type" value="Genomic_DNA"/>
</dbReference>
<dbReference type="Pfam" id="PF13987">
    <property type="entry name" value="YedD"/>
    <property type="match status" value="1"/>
</dbReference>
<dbReference type="Proteomes" id="UP000319523">
    <property type="component" value="Unassembled WGS sequence"/>
</dbReference>
<keyword evidence="2" id="KW-1185">Reference proteome</keyword>
<dbReference type="Gene3D" id="2.40.128.500">
    <property type="entry name" value="YedD-like protein"/>
    <property type="match status" value="1"/>
</dbReference>
<evidence type="ECO:0000313" key="2">
    <source>
        <dbReference type="Proteomes" id="UP000319523"/>
    </source>
</evidence>
<dbReference type="InterPro" id="IPR025596">
    <property type="entry name" value="YedD"/>
</dbReference>
<gene>
    <name evidence="1" type="ORF">FKM52_20185</name>
</gene>
<protein>
    <submittedName>
        <fullName evidence="1">Lipoprotein</fullName>
    </submittedName>
</protein>
<dbReference type="RefSeq" id="WP_141177920.1">
    <property type="nucleotide sequence ID" value="NZ_JBHUFX010000011.1"/>
</dbReference>
<reference evidence="1 2" key="1">
    <citation type="submission" date="2019-06" db="EMBL/GenBank/DDBJ databases">
        <authorList>
            <person name="Yang Y."/>
        </authorList>
    </citation>
    <scope>NUCLEOTIDE SEQUENCE [LARGE SCALE GENOMIC DNA]</scope>
    <source>
        <strain evidence="1 2">BIT-26</strain>
    </source>
</reference>